<sequence>MRSLFGAVMLSLLLMAAGPGQMNAGWLDQGLSVLGSVTGESKTAAPVSALSNTDITRGFQEALRIGSGNVVGQLGKSDGFNADPAVRIPLPDNLKRVRDLLAKVGLAASVDDLELKLNRAAEAALPKAKPLFVDAISAMTFDDVRSIYEGPDDAATRYFQGKMTPALSREMEPVINESLAQVGAVQAYDLVMGQYRNLPFVPDVKADLTKHVTEKGLDGLFYYLAQEEAAIRSEPVKQTTELLKRVFGQ</sequence>
<evidence type="ECO:0000313" key="2">
    <source>
        <dbReference type="EMBL" id="MBC8209123.1"/>
    </source>
</evidence>
<accession>A0A8J6TAP4</accession>
<organism evidence="2 3">
    <name type="scientific">Candidatus Desulfatifera sulfidica</name>
    <dbReference type="NCBI Taxonomy" id="2841691"/>
    <lineage>
        <taxon>Bacteria</taxon>
        <taxon>Pseudomonadati</taxon>
        <taxon>Thermodesulfobacteriota</taxon>
        <taxon>Desulfobulbia</taxon>
        <taxon>Desulfobulbales</taxon>
        <taxon>Desulfobulbaceae</taxon>
        <taxon>Candidatus Desulfatifera</taxon>
    </lineage>
</organism>
<gene>
    <name evidence="2" type="ORF">H8E79_08160</name>
</gene>
<dbReference type="EMBL" id="JACNLK010000077">
    <property type="protein sequence ID" value="MBC8209123.1"/>
    <property type="molecule type" value="Genomic_DNA"/>
</dbReference>
<reference evidence="2 3" key="1">
    <citation type="submission" date="2020-08" db="EMBL/GenBank/DDBJ databases">
        <title>Bridging the membrane lipid divide: bacteria of the FCB group superphylum have the potential to synthesize archaeal ether lipids.</title>
        <authorList>
            <person name="Villanueva L."/>
            <person name="Von Meijenfeldt F.A.B."/>
            <person name="Westbye A.B."/>
            <person name="Yadav S."/>
            <person name="Hopmans E.C."/>
            <person name="Dutilh B.E."/>
            <person name="Sinninghe Damste J.S."/>
        </authorList>
    </citation>
    <scope>NUCLEOTIDE SEQUENCE [LARGE SCALE GENOMIC DNA]</scope>
    <source>
        <strain evidence="2">NIOZ-UU81</strain>
    </source>
</reference>
<dbReference type="Proteomes" id="UP000599024">
    <property type="component" value="Unassembled WGS sequence"/>
</dbReference>
<dbReference type="Pfam" id="PF13852">
    <property type="entry name" value="DUF4197"/>
    <property type="match status" value="1"/>
</dbReference>
<feature type="signal peptide" evidence="1">
    <location>
        <begin position="1"/>
        <end position="24"/>
    </location>
</feature>
<feature type="chain" id="PRO_5035207814" evidence="1">
    <location>
        <begin position="25"/>
        <end position="249"/>
    </location>
</feature>
<dbReference type="InterPro" id="IPR025245">
    <property type="entry name" value="DUF4197"/>
</dbReference>
<protein>
    <submittedName>
        <fullName evidence="2">DUF4197 domain-containing protein</fullName>
    </submittedName>
</protein>
<proteinExistence type="predicted"/>
<evidence type="ECO:0000256" key="1">
    <source>
        <dbReference type="SAM" id="SignalP"/>
    </source>
</evidence>
<evidence type="ECO:0000313" key="3">
    <source>
        <dbReference type="Proteomes" id="UP000599024"/>
    </source>
</evidence>
<dbReference type="AlphaFoldDB" id="A0A8J6TAP4"/>
<keyword evidence="1" id="KW-0732">Signal</keyword>
<name>A0A8J6TAP4_9BACT</name>
<comment type="caution">
    <text evidence="2">The sequence shown here is derived from an EMBL/GenBank/DDBJ whole genome shotgun (WGS) entry which is preliminary data.</text>
</comment>